<dbReference type="Proteomes" id="UP000887013">
    <property type="component" value="Unassembled WGS sequence"/>
</dbReference>
<accession>A0A8X6P746</accession>
<name>A0A8X6P746_NEPPI</name>
<dbReference type="AlphaFoldDB" id="A0A8X6P746"/>
<evidence type="ECO:0000313" key="2">
    <source>
        <dbReference type="Proteomes" id="UP000887013"/>
    </source>
</evidence>
<reference evidence="1" key="1">
    <citation type="submission" date="2020-08" db="EMBL/GenBank/DDBJ databases">
        <title>Multicomponent nature underlies the extraordinary mechanical properties of spider dragline silk.</title>
        <authorList>
            <person name="Kono N."/>
            <person name="Nakamura H."/>
            <person name="Mori M."/>
            <person name="Yoshida Y."/>
            <person name="Ohtoshi R."/>
            <person name="Malay A.D."/>
            <person name="Moran D.A.P."/>
            <person name="Tomita M."/>
            <person name="Numata K."/>
            <person name="Arakawa K."/>
        </authorList>
    </citation>
    <scope>NUCLEOTIDE SEQUENCE</scope>
</reference>
<comment type="caution">
    <text evidence="1">The sequence shown here is derived from an EMBL/GenBank/DDBJ whole genome shotgun (WGS) entry which is preliminary data.</text>
</comment>
<dbReference type="EMBL" id="BMAW01112462">
    <property type="protein sequence ID" value="GFT52607.1"/>
    <property type="molecule type" value="Genomic_DNA"/>
</dbReference>
<keyword evidence="2" id="KW-1185">Reference proteome</keyword>
<proteinExistence type="predicted"/>
<sequence>MDSPLCPKWLGHSWGGGRIGEKKVCGRCFSRVAVILTARFLFVDTAGRRTIATYGGHSTGRNGHRRTMHLETAADLRP</sequence>
<gene>
    <name evidence="1" type="ORF">NPIL_268331</name>
</gene>
<protein>
    <submittedName>
        <fullName evidence="1">Uncharacterized protein</fullName>
    </submittedName>
</protein>
<organism evidence="1 2">
    <name type="scientific">Nephila pilipes</name>
    <name type="common">Giant wood spider</name>
    <name type="synonym">Nephila maculata</name>
    <dbReference type="NCBI Taxonomy" id="299642"/>
    <lineage>
        <taxon>Eukaryota</taxon>
        <taxon>Metazoa</taxon>
        <taxon>Ecdysozoa</taxon>
        <taxon>Arthropoda</taxon>
        <taxon>Chelicerata</taxon>
        <taxon>Arachnida</taxon>
        <taxon>Araneae</taxon>
        <taxon>Araneomorphae</taxon>
        <taxon>Entelegynae</taxon>
        <taxon>Araneoidea</taxon>
        <taxon>Nephilidae</taxon>
        <taxon>Nephila</taxon>
    </lineage>
</organism>
<evidence type="ECO:0000313" key="1">
    <source>
        <dbReference type="EMBL" id="GFT52607.1"/>
    </source>
</evidence>